<evidence type="ECO:0000313" key="3">
    <source>
        <dbReference type="EMBL" id="NJX14082.1"/>
    </source>
</evidence>
<reference evidence="3 4" key="1">
    <citation type="submission" date="2020-03" db="EMBL/GenBank/DDBJ databases">
        <title>Tamlana sp. nov, isolated from XXX.</title>
        <authorList>
            <person name="Cao W.R."/>
        </authorList>
    </citation>
    <scope>NUCLEOTIDE SEQUENCE [LARGE SCALE GENOMIC DNA]</scope>
    <source>
        <strain evidence="3 4">HST1-43</strain>
    </source>
</reference>
<proteinExistence type="predicted"/>
<evidence type="ECO:0000313" key="4">
    <source>
        <dbReference type="Proteomes" id="UP000760545"/>
    </source>
</evidence>
<dbReference type="Proteomes" id="UP000760545">
    <property type="component" value="Unassembled WGS sequence"/>
</dbReference>
<evidence type="ECO:0000259" key="2">
    <source>
        <dbReference type="Pfam" id="PF08028"/>
    </source>
</evidence>
<dbReference type="Gene3D" id="1.10.540.10">
    <property type="entry name" value="Acyl-CoA dehydrogenase/oxidase, N-terminal domain"/>
    <property type="match status" value="1"/>
</dbReference>
<dbReference type="InterPro" id="IPR037069">
    <property type="entry name" value="AcylCoA_DH/ox_N_sf"/>
</dbReference>
<dbReference type="InterPro" id="IPR009100">
    <property type="entry name" value="AcylCoA_DH/oxidase_NM_dom_sf"/>
</dbReference>
<comment type="caution">
    <text evidence="3">The sequence shown here is derived from an EMBL/GenBank/DDBJ whole genome shotgun (WGS) entry which is preliminary data.</text>
</comment>
<organism evidence="3 4">
    <name type="scientific">Tamlana crocina</name>
    <dbReference type="NCBI Taxonomy" id="393006"/>
    <lineage>
        <taxon>Bacteria</taxon>
        <taxon>Pseudomonadati</taxon>
        <taxon>Bacteroidota</taxon>
        <taxon>Flavobacteriia</taxon>
        <taxon>Flavobacteriales</taxon>
        <taxon>Flavobacteriaceae</taxon>
        <taxon>Tamlana</taxon>
    </lineage>
</organism>
<sequence>MQGLSELCLGKEVFSEETLNWIAENKLWNIWLPKTHGGLECALAEGLQKLRKLAETDGSLGWTVTLCSGANFFFGNLKKEVTDAIFLNSEKPVCFGGSGGVFGTAEKQGEGYIISGTWKYATGAPHLSHFTLNAKILENGRVLKNEEGMDVVRSFVLDKDNVKIIPDWNAMGLKATATHSFKIKEKWVHSNYSFLYNEVYHDAPIFKIDFSVFADLTLWVNYIGMADGFCNEAKTVQSHTALLKDLENTIAAADSALNKFVFQIEETINSGGAFSEKWVAKIHNEASNSVKALSKAIIDLYPMLGIRACNENENINRIFKDYFTATQHRNFTR</sequence>
<dbReference type="InterPro" id="IPR046373">
    <property type="entry name" value="Acyl-CoA_Oxase/DH_mid-dom_sf"/>
</dbReference>
<dbReference type="Pfam" id="PF08028">
    <property type="entry name" value="Acyl-CoA_dh_2"/>
    <property type="match status" value="1"/>
</dbReference>
<keyword evidence="4" id="KW-1185">Reference proteome</keyword>
<evidence type="ECO:0000256" key="1">
    <source>
        <dbReference type="ARBA" id="ARBA00023002"/>
    </source>
</evidence>
<dbReference type="InterPro" id="IPR013107">
    <property type="entry name" value="Acyl-CoA_DH_C"/>
</dbReference>
<keyword evidence="1" id="KW-0560">Oxidoreductase</keyword>
<gene>
    <name evidence="3" type="ORF">HC176_01095</name>
</gene>
<dbReference type="RefSeq" id="WP_167916334.1">
    <property type="nucleotide sequence ID" value="NZ_JAAVJS010000001.1"/>
</dbReference>
<name>A0ABX1D7Z5_9FLAO</name>
<protein>
    <submittedName>
        <fullName evidence="3">Acyl-CoA dehydrogenase</fullName>
    </submittedName>
</protein>
<feature type="domain" description="Acyl-CoA dehydrogenase C-terminal" evidence="2">
    <location>
        <begin position="234"/>
        <end position="331"/>
    </location>
</feature>
<dbReference type="SUPFAM" id="SSF56645">
    <property type="entry name" value="Acyl-CoA dehydrogenase NM domain-like"/>
    <property type="match status" value="1"/>
</dbReference>
<dbReference type="Gene3D" id="2.40.110.10">
    <property type="entry name" value="Butyryl-CoA Dehydrogenase, subunit A, domain 2"/>
    <property type="match status" value="1"/>
</dbReference>
<dbReference type="EMBL" id="JAAVJS010000001">
    <property type="protein sequence ID" value="NJX14082.1"/>
    <property type="molecule type" value="Genomic_DNA"/>
</dbReference>
<accession>A0ABX1D7Z5</accession>